<name>A0A7J7LER2_9MAGN</name>
<dbReference type="EMBL" id="JACGCM010002332">
    <property type="protein sequence ID" value="KAF6141117.1"/>
    <property type="molecule type" value="Genomic_DNA"/>
</dbReference>
<dbReference type="AlphaFoldDB" id="A0A7J7LER2"/>
<keyword evidence="2" id="KW-1185">Reference proteome</keyword>
<evidence type="ECO:0000313" key="2">
    <source>
        <dbReference type="Proteomes" id="UP000541444"/>
    </source>
</evidence>
<evidence type="ECO:0000313" key="1">
    <source>
        <dbReference type="EMBL" id="KAF6141117.1"/>
    </source>
</evidence>
<organism evidence="1 2">
    <name type="scientific">Kingdonia uniflora</name>
    <dbReference type="NCBI Taxonomy" id="39325"/>
    <lineage>
        <taxon>Eukaryota</taxon>
        <taxon>Viridiplantae</taxon>
        <taxon>Streptophyta</taxon>
        <taxon>Embryophyta</taxon>
        <taxon>Tracheophyta</taxon>
        <taxon>Spermatophyta</taxon>
        <taxon>Magnoliopsida</taxon>
        <taxon>Ranunculales</taxon>
        <taxon>Circaeasteraceae</taxon>
        <taxon>Kingdonia</taxon>
    </lineage>
</organism>
<dbReference type="Proteomes" id="UP000541444">
    <property type="component" value="Unassembled WGS sequence"/>
</dbReference>
<protein>
    <submittedName>
        <fullName evidence="1">Uncharacterized protein</fullName>
    </submittedName>
</protein>
<sequence>MIFGRALPAARASYNKKCQACKILLIQLKGEWNIYMEKTETHYSEDTASVEREPWKKRFNTVPSPSRKAQCCISGFYSQGNGMEANQVVCAQLSSAAKSFLEDLDVANRNLLCSIEDSLALDNEVH</sequence>
<accession>A0A7J7LER2</accession>
<reference evidence="1 2" key="1">
    <citation type="journal article" date="2020" name="IScience">
        <title>Genome Sequencing of the Endangered Kingdonia uniflora (Circaeasteraceae, Ranunculales) Reveals Potential Mechanisms of Evolutionary Specialization.</title>
        <authorList>
            <person name="Sun Y."/>
            <person name="Deng T."/>
            <person name="Zhang A."/>
            <person name="Moore M.J."/>
            <person name="Landis J.B."/>
            <person name="Lin N."/>
            <person name="Zhang H."/>
            <person name="Zhang X."/>
            <person name="Huang J."/>
            <person name="Zhang X."/>
            <person name="Sun H."/>
            <person name="Wang H."/>
        </authorList>
    </citation>
    <scope>NUCLEOTIDE SEQUENCE [LARGE SCALE GENOMIC DNA]</scope>
    <source>
        <strain evidence="1">TB1705</strain>
        <tissue evidence="1">Leaf</tissue>
    </source>
</reference>
<dbReference type="OrthoDB" id="1682956at2759"/>
<proteinExistence type="predicted"/>
<comment type="caution">
    <text evidence="1">The sequence shown here is derived from an EMBL/GenBank/DDBJ whole genome shotgun (WGS) entry which is preliminary data.</text>
</comment>
<gene>
    <name evidence="1" type="ORF">GIB67_006562</name>
</gene>